<organism evidence="2 3">
    <name type="scientific">Candidatus Sulfuritelmatomonas gaucii</name>
    <dbReference type="NCBI Taxonomy" id="2043161"/>
    <lineage>
        <taxon>Bacteria</taxon>
        <taxon>Pseudomonadati</taxon>
        <taxon>Acidobacteriota</taxon>
        <taxon>Terriglobia</taxon>
        <taxon>Terriglobales</taxon>
        <taxon>Acidobacteriaceae</taxon>
        <taxon>Candidatus Sulfuritelmatomonas</taxon>
    </lineage>
</organism>
<evidence type="ECO:0008006" key="4">
    <source>
        <dbReference type="Google" id="ProtNLM"/>
    </source>
</evidence>
<evidence type="ECO:0000313" key="3">
    <source>
        <dbReference type="Proteomes" id="UP000239735"/>
    </source>
</evidence>
<dbReference type="Proteomes" id="UP000239735">
    <property type="component" value="Unassembled WGS sequence"/>
</dbReference>
<evidence type="ECO:0000256" key="1">
    <source>
        <dbReference type="SAM" id="Phobius"/>
    </source>
</evidence>
<dbReference type="PANTHER" id="PTHR35792:SF2">
    <property type="entry name" value="GENERAL STRESS PROTEIN"/>
    <property type="match status" value="1"/>
</dbReference>
<keyword evidence="1" id="KW-0812">Transmembrane</keyword>
<dbReference type="OrthoDB" id="121022at2"/>
<evidence type="ECO:0000313" key="2">
    <source>
        <dbReference type="EMBL" id="SPE31365.1"/>
    </source>
</evidence>
<keyword evidence="1" id="KW-0472">Membrane</keyword>
<dbReference type="InterPro" id="IPR052928">
    <property type="entry name" value="Desiccation-related_membrane"/>
</dbReference>
<accession>A0A2N9M7D3</accession>
<dbReference type="InterPro" id="IPR024623">
    <property type="entry name" value="YtxH"/>
</dbReference>
<keyword evidence="1" id="KW-1133">Transmembrane helix</keyword>
<dbReference type="PANTHER" id="PTHR35792">
    <property type="entry name" value="GENERAL STRESS PROTEIN"/>
    <property type="match status" value="1"/>
</dbReference>
<name>A0A2N9M7D3_9BACT</name>
<gene>
    <name evidence="2" type="ORF">SBA5_880033</name>
</gene>
<reference evidence="3" key="1">
    <citation type="submission" date="2018-02" db="EMBL/GenBank/DDBJ databases">
        <authorList>
            <person name="Hausmann B."/>
        </authorList>
    </citation>
    <scope>NUCLEOTIDE SEQUENCE [LARGE SCALE GENOMIC DNA]</scope>
    <source>
        <strain evidence="3">Peat soil MAG SbA5</strain>
    </source>
</reference>
<sequence>MAEDSKGQGLVWLLAGLGIGALVGILCAPKSGRETREDIAHGAREGTEYLRTRTKQAVEQVGTLVDKGKEQVGNYVERGRSLVDDQSNRVTAAVEAGREAYRTAKSSSE</sequence>
<dbReference type="AlphaFoldDB" id="A0A2N9M7D3"/>
<dbReference type="EMBL" id="OKRB01000150">
    <property type="protein sequence ID" value="SPE31365.1"/>
    <property type="molecule type" value="Genomic_DNA"/>
</dbReference>
<protein>
    <recommendedName>
        <fullName evidence="4">YtxH domain-containing protein</fullName>
    </recommendedName>
</protein>
<feature type="transmembrane region" description="Helical" evidence="1">
    <location>
        <begin position="12"/>
        <end position="29"/>
    </location>
</feature>
<dbReference type="Pfam" id="PF12732">
    <property type="entry name" value="YtxH"/>
    <property type="match status" value="1"/>
</dbReference>
<proteinExistence type="predicted"/>